<accession>A0A1V9EN02</accession>
<feature type="transmembrane region" description="Helical" evidence="2">
    <location>
        <begin position="33"/>
        <end position="51"/>
    </location>
</feature>
<proteinExistence type="predicted"/>
<keyword evidence="2" id="KW-0812">Transmembrane</keyword>
<keyword evidence="4" id="KW-1185">Reference proteome</keyword>
<keyword evidence="2" id="KW-0472">Membrane</keyword>
<feature type="region of interest" description="Disordered" evidence="1">
    <location>
        <begin position="1"/>
        <end position="29"/>
    </location>
</feature>
<organism evidence="3 4">
    <name type="scientific">Niastella yeongjuensis</name>
    <dbReference type="NCBI Taxonomy" id="354355"/>
    <lineage>
        <taxon>Bacteria</taxon>
        <taxon>Pseudomonadati</taxon>
        <taxon>Bacteroidota</taxon>
        <taxon>Chitinophagia</taxon>
        <taxon>Chitinophagales</taxon>
        <taxon>Chitinophagaceae</taxon>
        <taxon>Niastella</taxon>
    </lineage>
</organism>
<protein>
    <submittedName>
        <fullName evidence="3">Uncharacterized protein</fullName>
    </submittedName>
</protein>
<dbReference type="AlphaFoldDB" id="A0A1V9EN02"/>
<dbReference type="EMBL" id="LVXG01000023">
    <property type="protein sequence ID" value="OQP47235.1"/>
    <property type="molecule type" value="Genomic_DNA"/>
</dbReference>
<sequence length="70" mass="7692">MGRKAMGWQKAEGRRQKAEGRRQMADGRKPRRGVSLIAYSLKLTAAFVLLSPRSGVKIHSPSKNGLPTSD</sequence>
<evidence type="ECO:0000313" key="3">
    <source>
        <dbReference type="EMBL" id="OQP47235.1"/>
    </source>
</evidence>
<reference evidence="4" key="1">
    <citation type="submission" date="2016-04" db="EMBL/GenBank/DDBJ databases">
        <authorList>
            <person name="Chen L."/>
            <person name="Zhuang W."/>
            <person name="Wang G."/>
        </authorList>
    </citation>
    <scope>NUCLEOTIDE SEQUENCE [LARGE SCALE GENOMIC DNA]</scope>
    <source>
        <strain evidence="4">17621</strain>
    </source>
</reference>
<evidence type="ECO:0000256" key="1">
    <source>
        <dbReference type="SAM" id="MobiDB-lite"/>
    </source>
</evidence>
<feature type="compositionally biased region" description="Basic and acidic residues" evidence="1">
    <location>
        <begin position="11"/>
        <end position="28"/>
    </location>
</feature>
<evidence type="ECO:0000313" key="4">
    <source>
        <dbReference type="Proteomes" id="UP000192610"/>
    </source>
</evidence>
<evidence type="ECO:0000256" key="2">
    <source>
        <dbReference type="SAM" id="Phobius"/>
    </source>
</evidence>
<dbReference type="Proteomes" id="UP000192610">
    <property type="component" value="Unassembled WGS sequence"/>
</dbReference>
<gene>
    <name evidence="3" type="ORF">A4H97_06940</name>
</gene>
<name>A0A1V9EN02_9BACT</name>
<keyword evidence="2" id="KW-1133">Transmembrane helix</keyword>
<comment type="caution">
    <text evidence="3">The sequence shown here is derived from an EMBL/GenBank/DDBJ whole genome shotgun (WGS) entry which is preliminary data.</text>
</comment>